<keyword evidence="3" id="KW-1185">Reference proteome</keyword>
<name>A0AA39M4T9_9BILA</name>
<comment type="caution">
    <text evidence="2">The sequence shown here is derived from an EMBL/GenBank/DDBJ whole genome shotgun (WGS) entry which is preliminary data.</text>
</comment>
<organism evidence="2 3">
    <name type="scientific">Steinernema hermaphroditum</name>
    <dbReference type="NCBI Taxonomy" id="289476"/>
    <lineage>
        <taxon>Eukaryota</taxon>
        <taxon>Metazoa</taxon>
        <taxon>Ecdysozoa</taxon>
        <taxon>Nematoda</taxon>
        <taxon>Chromadorea</taxon>
        <taxon>Rhabditida</taxon>
        <taxon>Tylenchina</taxon>
        <taxon>Panagrolaimomorpha</taxon>
        <taxon>Strongyloidoidea</taxon>
        <taxon>Steinernematidae</taxon>
        <taxon>Steinernema</taxon>
    </lineage>
</organism>
<evidence type="ECO:0000313" key="2">
    <source>
        <dbReference type="EMBL" id="KAK0420813.1"/>
    </source>
</evidence>
<proteinExistence type="predicted"/>
<sequence length="97" mass="10512">MAFGLHERQQLDVSANLDRAHQTLLPAGTVVVRLRVQLGLPEVLVAVDVVDQFFAAELLGVARGLPISEGGVIEVQEPRVGEAEQQEKEKGASEQRT</sequence>
<reference evidence="2" key="1">
    <citation type="submission" date="2023-06" db="EMBL/GenBank/DDBJ databases">
        <title>Genomic analysis of the entomopathogenic nematode Steinernema hermaphroditum.</title>
        <authorList>
            <person name="Schwarz E.M."/>
            <person name="Heppert J.K."/>
            <person name="Baniya A."/>
            <person name="Schwartz H.T."/>
            <person name="Tan C.-H."/>
            <person name="Antoshechkin I."/>
            <person name="Sternberg P.W."/>
            <person name="Goodrich-Blair H."/>
            <person name="Dillman A.R."/>
        </authorList>
    </citation>
    <scope>NUCLEOTIDE SEQUENCE</scope>
    <source>
        <strain evidence="2">PS9179</strain>
        <tissue evidence="2">Whole animal</tissue>
    </source>
</reference>
<accession>A0AA39M4T9</accession>
<feature type="region of interest" description="Disordered" evidence="1">
    <location>
        <begin position="76"/>
        <end position="97"/>
    </location>
</feature>
<evidence type="ECO:0000313" key="3">
    <source>
        <dbReference type="Proteomes" id="UP001175271"/>
    </source>
</evidence>
<dbReference type="Proteomes" id="UP001175271">
    <property type="component" value="Unassembled WGS sequence"/>
</dbReference>
<dbReference type="AlphaFoldDB" id="A0AA39M4T9"/>
<evidence type="ECO:0000256" key="1">
    <source>
        <dbReference type="SAM" id="MobiDB-lite"/>
    </source>
</evidence>
<dbReference type="EMBL" id="JAUCMV010000002">
    <property type="protein sequence ID" value="KAK0420813.1"/>
    <property type="molecule type" value="Genomic_DNA"/>
</dbReference>
<protein>
    <submittedName>
        <fullName evidence="2">Uncharacterized protein</fullName>
    </submittedName>
</protein>
<gene>
    <name evidence="2" type="ORF">QR680_014905</name>
</gene>